<name>A0A743PI24_SALER</name>
<dbReference type="InterPro" id="IPR002559">
    <property type="entry name" value="Transposase_11"/>
</dbReference>
<dbReference type="AlphaFoldDB" id="A0A743PI24"/>
<evidence type="ECO:0000313" key="3">
    <source>
        <dbReference type="EMBL" id="HAF2131308.1"/>
    </source>
</evidence>
<dbReference type="Pfam" id="PF14104">
    <property type="entry name" value="DUF4277"/>
    <property type="match status" value="1"/>
</dbReference>
<dbReference type="NCBIfam" id="NF033559">
    <property type="entry name" value="transpos_IS1634"/>
    <property type="match status" value="1"/>
</dbReference>
<dbReference type="InterPro" id="IPR047654">
    <property type="entry name" value="IS1634_transpos"/>
</dbReference>
<dbReference type="InterPro" id="IPR012337">
    <property type="entry name" value="RNaseH-like_sf"/>
</dbReference>
<evidence type="ECO:0000259" key="1">
    <source>
        <dbReference type="Pfam" id="PF01609"/>
    </source>
</evidence>
<dbReference type="InterPro" id="IPR025457">
    <property type="entry name" value="DUF4277"/>
</dbReference>
<dbReference type="GO" id="GO:0004803">
    <property type="term" value="F:transposase activity"/>
    <property type="evidence" value="ECO:0007669"/>
    <property type="project" value="InterPro"/>
</dbReference>
<dbReference type="EMBL" id="DAAUQX010000125">
    <property type="protein sequence ID" value="HAF2131308.1"/>
    <property type="molecule type" value="Genomic_DNA"/>
</dbReference>
<proteinExistence type="predicted"/>
<dbReference type="PANTHER" id="PTHR34614">
    <property type="match status" value="1"/>
</dbReference>
<protein>
    <submittedName>
        <fullName evidence="3">IS1634 family transposase</fullName>
    </submittedName>
</protein>
<feature type="domain" description="DUF4277" evidence="2">
    <location>
        <begin position="7"/>
        <end position="113"/>
    </location>
</feature>
<reference evidence="3" key="1">
    <citation type="journal article" date="2018" name="Genome Biol.">
        <title>SKESA: strategic k-mer extension for scrupulous assemblies.</title>
        <authorList>
            <person name="Souvorov A."/>
            <person name="Agarwala R."/>
            <person name="Lipman D.J."/>
        </authorList>
    </citation>
    <scope>NUCLEOTIDE SEQUENCE</scope>
    <source>
        <strain evidence="3">MA.CK_00/00001968</strain>
    </source>
</reference>
<gene>
    <name evidence="3" type="ORF">G9F27_005675</name>
</gene>
<evidence type="ECO:0000259" key="2">
    <source>
        <dbReference type="Pfam" id="PF14104"/>
    </source>
</evidence>
<dbReference type="PANTHER" id="PTHR34614:SF2">
    <property type="entry name" value="TRANSPOSASE IS4-LIKE DOMAIN-CONTAINING PROTEIN"/>
    <property type="match status" value="1"/>
</dbReference>
<accession>A0A743PI24</accession>
<dbReference type="Pfam" id="PF01609">
    <property type="entry name" value="DDE_Tnp_1"/>
    <property type="match status" value="1"/>
</dbReference>
<reference evidence="3" key="2">
    <citation type="submission" date="2020-02" db="EMBL/GenBank/DDBJ databases">
        <authorList>
            <consortium name="NCBI Pathogen Detection Project"/>
        </authorList>
    </citation>
    <scope>NUCLEOTIDE SEQUENCE</scope>
    <source>
        <strain evidence="3">MA.CK_00/00001968</strain>
    </source>
</reference>
<dbReference type="SUPFAM" id="SSF53098">
    <property type="entry name" value="Ribonuclease H-like"/>
    <property type="match status" value="1"/>
</dbReference>
<feature type="domain" description="Transposase IS4-like" evidence="1">
    <location>
        <begin position="156"/>
        <end position="460"/>
    </location>
</feature>
<organism evidence="3">
    <name type="scientific">Salmonella enterica</name>
    <name type="common">Salmonella choleraesuis</name>
    <dbReference type="NCBI Taxonomy" id="28901"/>
    <lineage>
        <taxon>Bacteria</taxon>
        <taxon>Pseudomonadati</taxon>
        <taxon>Pseudomonadota</taxon>
        <taxon>Gammaproteobacteria</taxon>
        <taxon>Enterobacterales</taxon>
        <taxon>Enterobacteriaceae</taxon>
        <taxon>Salmonella</taxon>
    </lineage>
</organism>
<sequence length="537" mass="60090">MTSPDISIRNLDHPGLVAALCDELGIADMIDTLLPKKCPAKVSHGQAFVAMLLNGLGFHSGTLHMFPLFFANKPVERLIGPGIKADDLNYDVLGRCLDALFEADVSALYQVLSEKVVAFLGLQGTAVHLDITSFHVDGAYDCTDGEQTGRLQLVQGYSRDHRPELNQVVLELICENEAGLPVYMKAMSGNSNDSRSFNEVVKHHLRSLKAAQASRYLVGDAALYSADTLRTLHQQQQLFVTRVPATLLEARQAVATVGEVPLQPLDNGYQGCWVDSCYAGVPQRWLMLCSEQASQREQKTLSRKLLRDSTRELKAFSRLCARRFSCPADARDELARFEASLTLLQLTAEVVCDPVFAGRGRPKTAQQPERYQYRIEGGAATSLHRVEEARTRTGVFILATNDHSTELTMEALLDTYKAQQNVERGFRFLKSPEFLTSSIYLKKPERIEALLMVMTCSLMLYAALEYRIRRGLAEQELDVPDMKKKPTRSPCARWIFLCFNGIHEYCVSDSPPQVTRLNPVHQTIINIPGERYVQIYS</sequence>
<dbReference type="GO" id="GO:0006313">
    <property type="term" value="P:DNA transposition"/>
    <property type="evidence" value="ECO:0007669"/>
    <property type="project" value="InterPro"/>
</dbReference>
<comment type="caution">
    <text evidence="3">The sequence shown here is derived from an EMBL/GenBank/DDBJ whole genome shotgun (WGS) entry which is preliminary data.</text>
</comment>
<dbReference type="GO" id="GO:0003677">
    <property type="term" value="F:DNA binding"/>
    <property type="evidence" value="ECO:0007669"/>
    <property type="project" value="InterPro"/>
</dbReference>